<sequence>MVERLPVALSAGLLAGVWVWGSDSFALSTWAGFLGCSAYSALGEHSIKGVLATWAATLSGVFWAWVVFFGTDLLGGAGSAVLTGLVTAAMCLQAAQRLLAFIPAAFIGCCVVFALNGDVASAWLPLMLGAVMGFGMSRLGDLFARMLPFTSAEESK</sequence>
<protein>
    <submittedName>
        <fullName evidence="2">DUF1097 family protein</fullName>
    </submittedName>
</protein>
<comment type="caution">
    <text evidence="2">The sequence shown here is derived from an EMBL/GenBank/DDBJ whole genome shotgun (WGS) entry which is preliminary data.</text>
</comment>
<evidence type="ECO:0000256" key="1">
    <source>
        <dbReference type="SAM" id="Phobius"/>
    </source>
</evidence>
<keyword evidence="1" id="KW-0472">Membrane</keyword>
<keyword evidence="1" id="KW-1133">Transmembrane helix</keyword>
<dbReference type="Proteomes" id="UP001195903">
    <property type="component" value="Unassembled WGS sequence"/>
</dbReference>
<organism evidence="2 3">
    <name type="scientific">Shewanella jiangmenensis</name>
    <dbReference type="NCBI Taxonomy" id="2837387"/>
    <lineage>
        <taxon>Bacteria</taxon>
        <taxon>Pseudomonadati</taxon>
        <taxon>Pseudomonadota</taxon>
        <taxon>Gammaproteobacteria</taxon>
        <taxon>Alteromonadales</taxon>
        <taxon>Shewanellaceae</taxon>
        <taxon>Shewanella</taxon>
    </lineage>
</organism>
<keyword evidence="1" id="KW-0812">Transmembrane</keyword>
<evidence type="ECO:0000313" key="2">
    <source>
        <dbReference type="EMBL" id="MBT1446455.1"/>
    </source>
</evidence>
<proteinExistence type="predicted"/>
<feature type="transmembrane region" description="Helical" evidence="1">
    <location>
        <begin position="62"/>
        <end position="86"/>
    </location>
</feature>
<reference evidence="2 3" key="1">
    <citation type="submission" date="2021-05" db="EMBL/GenBank/DDBJ databases">
        <title>Shewanella sp. JM162201.</title>
        <authorList>
            <person name="Xu S."/>
            <person name="Li A."/>
        </authorList>
    </citation>
    <scope>NUCLEOTIDE SEQUENCE [LARGE SCALE GENOMIC DNA]</scope>
    <source>
        <strain evidence="2 3">JM162201</strain>
    </source>
</reference>
<dbReference type="Pfam" id="PF06496">
    <property type="entry name" value="DUF1097"/>
    <property type="match status" value="1"/>
</dbReference>
<dbReference type="EMBL" id="JAHEPS010000013">
    <property type="protein sequence ID" value="MBT1446455.1"/>
    <property type="molecule type" value="Genomic_DNA"/>
</dbReference>
<feature type="transmembrane region" description="Helical" evidence="1">
    <location>
        <begin position="98"/>
        <end position="116"/>
    </location>
</feature>
<evidence type="ECO:0000313" key="3">
    <source>
        <dbReference type="Proteomes" id="UP001195903"/>
    </source>
</evidence>
<dbReference type="RefSeq" id="WP_214508654.1">
    <property type="nucleotide sequence ID" value="NZ_JAHEPS010000013.1"/>
</dbReference>
<dbReference type="InterPro" id="IPR009476">
    <property type="entry name" value="DUF1097"/>
</dbReference>
<keyword evidence="3" id="KW-1185">Reference proteome</keyword>
<accession>A0ABS5V7N4</accession>
<feature type="transmembrane region" description="Helical" evidence="1">
    <location>
        <begin position="122"/>
        <end position="140"/>
    </location>
</feature>
<gene>
    <name evidence="2" type="ORF">KJI95_18330</name>
</gene>
<name>A0ABS5V7N4_9GAMM</name>